<comment type="caution">
    <text evidence="3">The sequence shown here is derived from an EMBL/GenBank/DDBJ whole genome shotgun (WGS) entry which is preliminary data.</text>
</comment>
<organism evidence="3 4">
    <name type="scientific">Dentiscutata erythropus</name>
    <dbReference type="NCBI Taxonomy" id="1348616"/>
    <lineage>
        <taxon>Eukaryota</taxon>
        <taxon>Fungi</taxon>
        <taxon>Fungi incertae sedis</taxon>
        <taxon>Mucoromycota</taxon>
        <taxon>Glomeromycotina</taxon>
        <taxon>Glomeromycetes</taxon>
        <taxon>Diversisporales</taxon>
        <taxon>Gigasporaceae</taxon>
        <taxon>Dentiscutata</taxon>
    </lineage>
</organism>
<dbReference type="GO" id="GO:0016020">
    <property type="term" value="C:membrane"/>
    <property type="evidence" value="ECO:0007669"/>
    <property type="project" value="InterPro"/>
</dbReference>
<proteinExistence type="predicted"/>
<keyword evidence="4" id="KW-1185">Reference proteome</keyword>
<feature type="domain" description="D-arabinono-1,4-lactone oxidase C-terminal" evidence="2">
    <location>
        <begin position="50"/>
        <end position="179"/>
    </location>
</feature>
<gene>
    <name evidence="3" type="ORF">DERYTH_LOCUS8886</name>
</gene>
<keyword evidence="1" id="KW-0560">Oxidoreductase</keyword>
<evidence type="ECO:0000313" key="4">
    <source>
        <dbReference type="Proteomes" id="UP000789405"/>
    </source>
</evidence>
<protein>
    <submittedName>
        <fullName evidence="3">11244_t:CDS:1</fullName>
    </submittedName>
</protein>
<evidence type="ECO:0000259" key="2">
    <source>
        <dbReference type="Pfam" id="PF04030"/>
    </source>
</evidence>
<dbReference type="Pfam" id="PF04030">
    <property type="entry name" value="ALO"/>
    <property type="match status" value="1"/>
</dbReference>
<feature type="non-terminal residue" evidence="3">
    <location>
        <position position="200"/>
    </location>
</feature>
<dbReference type="EMBL" id="CAJVPY010004701">
    <property type="protein sequence ID" value="CAG8625882.1"/>
    <property type="molecule type" value="Genomic_DNA"/>
</dbReference>
<accession>A0A9N9D884</accession>
<evidence type="ECO:0000313" key="3">
    <source>
        <dbReference type="EMBL" id="CAG8625882.1"/>
    </source>
</evidence>
<name>A0A9N9D884_9GLOM</name>
<sequence length="200" mass="22626">ITGTLSNVNNGGVGNVSTVVQAPDGFHYVPSEEAIKVTMCEIGFKVDPDFSNVVNEISFIMKKLYELAKKGKYPINYLADFRIIKSTETLFATTFDNDKNALYLQIDIDAIFGSPDWEEFIQSLGPRYFNKKYNAKPHWAKEWETIPGIIPYLSDVLSAQIKQFEVVRSKYDPDKMFFDNKSLQEIFSGALGSQKGKNPK</sequence>
<dbReference type="OrthoDB" id="2400292at2759"/>
<dbReference type="AlphaFoldDB" id="A0A9N9D884"/>
<reference evidence="3" key="1">
    <citation type="submission" date="2021-06" db="EMBL/GenBank/DDBJ databases">
        <authorList>
            <person name="Kallberg Y."/>
            <person name="Tangrot J."/>
            <person name="Rosling A."/>
        </authorList>
    </citation>
    <scope>NUCLEOTIDE SEQUENCE</scope>
    <source>
        <strain evidence="3">MA453B</strain>
    </source>
</reference>
<evidence type="ECO:0000256" key="1">
    <source>
        <dbReference type="ARBA" id="ARBA00023002"/>
    </source>
</evidence>
<dbReference type="InterPro" id="IPR007173">
    <property type="entry name" value="ALO_C"/>
</dbReference>
<dbReference type="GO" id="GO:0003885">
    <property type="term" value="F:D-arabinono-1,4-lactone oxidase activity"/>
    <property type="evidence" value="ECO:0007669"/>
    <property type="project" value="InterPro"/>
</dbReference>
<dbReference type="Proteomes" id="UP000789405">
    <property type="component" value="Unassembled WGS sequence"/>
</dbReference>